<comment type="caution">
    <text evidence="4">The sequence shown here is derived from an EMBL/GenBank/DDBJ whole genome shotgun (WGS) entry which is preliminary data.</text>
</comment>
<dbReference type="AlphaFoldDB" id="A0A0V0RTX7"/>
<dbReference type="STRING" id="6336.A0A0V0RTX7"/>
<name>A0A0V0RTX7_9BILA</name>
<dbReference type="Gene3D" id="3.40.950.10">
    <property type="entry name" value="Fe-only Hydrogenase (Larger Subunit), Chain L, domain 3"/>
    <property type="match status" value="1"/>
</dbReference>
<accession>A0A0V0RTX7</accession>
<dbReference type="Pfam" id="PF02906">
    <property type="entry name" value="Fe_hyd_lg_C"/>
    <property type="match status" value="1"/>
</dbReference>
<comment type="function">
    <text evidence="2">Component of the cytosolic iron-sulfur (Fe/S) protein assembly machinery. Required for maturation of extramitochondrial Fe/S proteins.</text>
</comment>
<evidence type="ECO:0000256" key="1">
    <source>
        <dbReference type="ARBA" id="ARBA00006596"/>
    </source>
</evidence>
<protein>
    <submittedName>
        <fullName evidence="4">Cytosolic Fe-S cluster assembly factor NARFL</fullName>
    </submittedName>
</protein>
<dbReference type="OrthoDB" id="10253113at2759"/>
<evidence type="ECO:0000313" key="5">
    <source>
        <dbReference type="Proteomes" id="UP000054630"/>
    </source>
</evidence>
<dbReference type="InterPro" id="IPR004108">
    <property type="entry name" value="Fe_hydrogenase_lsu_C"/>
</dbReference>
<gene>
    <name evidence="4" type="primary">NARFL</name>
    <name evidence="4" type="ORF">T07_8570</name>
</gene>
<evidence type="ECO:0000256" key="2">
    <source>
        <dbReference type="ARBA" id="ARBA00025700"/>
    </source>
</evidence>
<evidence type="ECO:0000259" key="3">
    <source>
        <dbReference type="Pfam" id="PF02906"/>
    </source>
</evidence>
<dbReference type="PANTHER" id="PTHR11615">
    <property type="entry name" value="NITRATE, FORMATE, IRON DEHYDROGENASE"/>
    <property type="match status" value="1"/>
</dbReference>
<feature type="domain" description="Iron hydrogenase large subunit C-terminal" evidence="3">
    <location>
        <begin position="138"/>
        <end position="458"/>
    </location>
</feature>
<dbReference type="InterPro" id="IPR050340">
    <property type="entry name" value="Cytosolic_Fe-S_CAF"/>
</dbReference>
<reference evidence="4 5" key="1">
    <citation type="submission" date="2015-01" db="EMBL/GenBank/DDBJ databases">
        <title>Evolution of Trichinella species and genotypes.</title>
        <authorList>
            <person name="Korhonen P.K."/>
            <person name="Edoardo P."/>
            <person name="Giuseppe L.R."/>
            <person name="Gasser R.B."/>
        </authorList>
    </citation>
    <scope>NUCLEOTIDE SEQUENCE [LARGE SCALE GENOMIC DNA]</scope>
    <source>
        <strain evidence="4">ISS37</strain>
    </source>
</reference>
<dbReference type="SUPFAM" id="SSF53920">
    <property type="entry name" value="Fe-only hydrogenase"/>
    <property type="match status" value="1"/>
</dbReference>
<dbReference type="InterPro" id="IPR009016">
    <property type="entry name" value="Fe_hydrogenase"/>
</dbReference>
<dbReference type="EMBL" id="JYDL01000080">
    <property type="protein sequence ID" value="KRX17938.1"/>
    <property type="molecule type" value="Genomic_DNA"/>
</dbReference>
<keyword evidence="5" id="KW-1185">Reference proteome</keyword>
<comment type="similarity">
    <text evidence="1">Belongs to the NARF family.</text>
</comment>
<evidence type="ECO:0000313" key="4">
    <source>
        <dbReference type="EMBL" id="KRX17938.1"/>
    </source>
</evidence>
<proteinExistence type="inferred from homology"/>
<sequence>MCTKKVFLAFSVGFIKKKCLHIIFTLSMSFSGTVRLTDLNDFIAPSQNCIKPILDKRSTANQSERMRFDRDEINKSSQEKRTLKPVSVTLDDCLACSGCITSAETVLIEQQGPKEFLKMIEEFSNDNKVIFKELKSLFVVSISPQSRASLAASYNLTIEVTQRKLCAFLRSLGADICLDTTFARNFSLLATAEEFVDYYRKNYLNCTSTSLSISPLITAICPGWVCYAEKSVSDVVIPLMSKVRSPQAIAGSFVKDYLSKTMNILPNRIRHVTIMPCFDKKLEASRSAFLTDDGSSREVDLVLSTSDNYIFVMENSDLLYERYFRSGQFKEILDEKCADFKNFDSSEQPNYLCLFDIFDENTLYNHEGSGSGGYLEFVFKYAAKELFNLDISSVEYVAQRNKDIQEARLIHDNKVLFHMALCYGFRNIQNLIRKIRAGKCAYHFVEVMACPSGCLNGGGQIRGIDKMTSNVVEQLYHSLPTVQPGEWPNLKLLINRWLGGSLQSEKANRMLKTQYQAVKSTKSMRFNLEW</sequence>
<dbReference type="Proteomes" id="UP000054630">
    <property type="component" value="Unassembled WGS sequence"/>
</dbReference>
<dbReference type="Gene3D" id="3.40.50.1780">
    <property type="match status" value="1"/>
</dbReference>
<organism evidence="4 5">
    <name type="scientific">Trichinella nelsoni</name>
    <dbReference type="NCBI Taxonomy" id="6336"/>
    <lineage>
        <taxon>Eukaryota</taxon>
        <taxon>Metazoa</taxon>
        <taxon>Ecdysozoa</taxon>
        <taxon>Nematoda</taxon>
        <taxon>Enoplea</taxon>
        <taxon>Dorylaimia</taxon>
        <taxon>Trichinellida</taxon>
        <taxon>Trichinellidae</taxon>
        <taxon>Trichinella</taxon>
    </lineage>
</organism>